<dbReference type="AlphaFoldDB" id="A0A2M6W5R4"/>
<feature type="domain" description="Methyltransferase FkbM" evidence="1">
    <location>
        <begin position="215"/>
        <end position="355"/>
    </location>
</feature>
<dbReference type="Gene3D" id="3.40.50.150">
    <property type="entry name" value="Vaccinia Virus protein VP39"/>
    <property type="match status" value="1"/>
</dbReference>
<dbReference type="Gene3D" id="3.40.50.720">
    <property type="entry name" value="NAD(P)-binding Rossmann-like Domain"/>
    <property type="match status" value="1"/>
</dbReference>
<dbReference type="Pfam" id="PF05050">
    <property type="entry name" value="Methyltransf_21"/>
    <property type="match status" value="1"/>
</dbReference>
<evidence type="ECO:0000313" key="2">
    <source>
        <dbReference type="EMBL" id="PIT88147.1"/>
    </source>
</evidence>
<reference evidence="3" key="1">
    <citation type="submission" date="2017-09" db="EMBL/GenBank/DDBJ databases">
        <title>Depth-based differentiation of microbial function through sediment-hosted aquifers and enrichment of novel symbionts in the deep terrestrial subsurface.</title>
        <authorList>
            <person name="Probst A.J."/>
            <person name="Ladd B."/>
            <person name="Jarett J.K."/>
            <person name="Geller-Mcgrath D.E."/>
            <person name="Sieber C.M.K."/>
            <person name="Emerson J.B."/>
            <person name="Anantharaman K."/>
            <person name="Thomas B.C."/>
            <person name="Malmstrom R."/>
            <person name="Stieglmeier M."/>
            <person name="Klingl A."/>
            <person name="Woyke T."/>
            <person name="Ryan C.M."/>
            <person name="Banfield J.F."/>
        </authorList>
    </citation>
    <scope>NUCLEOTIDE SEQUENCE [LARGE SCALE GENOMIC DNA]</scope>
</reference>
<dbReference type="InterPro" id="IPR029063">
    <property type="entry name" value="SAM-dependent_MTases_sf"/>
</dbReference>
<evidence type="ECO:0000259" key="1">
    <source>
        <dbReference type="Pfam" id="PF05050"/>
    </source>
</evidence>
<dbReference type="EMBL" id="PFBV01000005">
    <property type="protein sequence ID" value="PIT88147.1"/>
    <property type="molecule type" value="Genomic_DNA"/>
</dbReference>
<sequence length="386" mass="44733">MVNSTDEKIINLFKNKKDYYEDRIKDLFPSCDFVFNQKQGVIIYPAGRKTEVLVQNLIKNGLSVVAVGDSNNNLWGKKIGPCQIFSPEDLAKKYLNFPLIVSSTDYRQEITETLKKLGFQKIFHISFLNFINAVIFPVFPEYHKRFHSLFEPDNQAEIIRLNSLWEDEESRGTFLKVLQFRLSFNELILNERKFSSNQYFEKKFMSFSNEEVFIDCGAFKGETIEQFNLITSAKFKKIYAFEPDRNNFEKLEIKCKEIGPTKIDCEPSGVYGFTGKVNFMETGDAIARIVEDDASLCINVVSLDDFMKDKERVTFIKMDIEGAETEALLGAKEIIQKYKPKLAISVYHNATDLWEIPLLIKSLNSEYKIYLRHYSNEVMDTVCYAV</sequence>
<dbReference type="InterPro" id="IPR006342">
    <property type="entry name" value="FkbM_mtfrase"/>
</dbReference>
<gene>
    <name evidence="2" type="ORF">COU29_04010</name>
</gene>
<dbReference type="NCBIfam" id="TIGR01444">
    <property type="entry name" value="fkbM_fam"/>
    <property type="match status" value="1"/>
</dbReference>
<accession>A0A2M6W5R4</accession>
<dbReference type="SUPFAM" id="SSF53335">
    <property type="entry name" value="S-adenosyl-L-methionine-dependent methyltransferases"/>
    <property type="match status" value="1"/>
</dbReference>
<dbReference type="PANTHER" id="PTHR34203">
    <property type="entry name" value="METHYLTRANSFERASE, FKBM FAMILY PROTEIN"/>
    <property type="match status" value="1"/>
</dbReference>
<name>A0A2M6W5R4_9BACT</name>
<protein>
    <recommendedName>
        <fullName evidence="1">Methyltransferase FkbM domain-containing protein</fullName>
    </recommendedName>
</protein>
<comment type="caution">
    <text evidence="2">The sequence shown here is derived from an EMBL/GenBank/DDBJ whole genome shotgun (WGS) entry which is preliminary data.</text>
</comment>
<proteinExistence type="predicted"/>
<evidence type="ECO:0000313" key="3">
    <source>
        <dbReference type="Proteomes" id="UP000231426"/>
    </source>
</evidence>
<dbReference type="Proteomes" id="UP000231426">
    <property type="component" value="Unassembled WGS sequence"/>
</dbReference>
<dbReference type="PANTHER" id="PTHR34203:SF15">
    <property type="entry name" value="SLL1173 PROTEIN"/>
    <property type="match status" value="1"/>
</dbReference>
<dbReference type="InterPro" id="IPR052514">
    <property type="entry name" value="SAM-dependent_MTase"/>
</dbReference>
<organism evidence="2 3">
    <name type="scientific">Candidatus Magasanikbacteria bacterium CG10_big_fil_rev_8_21_14_0_10_36_32</name>
    <dbReference type="NCBI Taxonomy" id="1974646"/>
    <lineage>
        <taxon>Bacteria</taxon>
        <taxon>Candidatus Magasanikiibacteriota</taxon>
    </lineage>
</organism>